<dbReference type="InterPro" id="IPR050595">
    <property type="entry name" value="Bact_response_regulator"/>
</dbReference>
<dbReference type="SMART" id="SM00448">
    <property type="entry name" value="REC"/>
    <property type="match status" value="1"/>
</dbReference>
<dbReference type="Pfam" id="PF00072">
    <property type="entry name" value="Response_reg"/>
    <property type="match status" value="1"/>
</dbReference>
<dbReference type="PANTHER" id="PTHR44591">
    <property type="entry name" value="STRESS RESPONSE REGULATOR PROTEIN 1"/>
    <property type="match status" value="1"/>
</dbReference>
<keyword evidence="5" id="KW-1185">Reference proteome</keyword>
<dbReference type="Proteomes" id="UP000516134">
    <property type="component" value="Chromosome"/>
</dbReference>
<organism evidence="4 5">
    <name type="scientific">Sphingomonas daechungensis</name>
    <dbReference type="NCBI Taxonomy" id="1176646"/>
    <lineage>
        <taxon>Bacteria</taxon>
        <taxon>Pseudomonadati</taxon>
        <taxon>Pseudomonadota</taxon>
        <taxon>Alphaproteobacteria</taxon>
        <taxon>Sphingomonadales</taxon>
        <taxon>Sphingomonadaceae</taxon>
        <taxon>Sphingomonas</taxon>
    </lineage>
</organism>
<evidence type="ECO:0000256" key="1">
    <source>
        <dbReference type="ARBA" id="ARBA00022553"/>
    </source>
</evidence>
<evidence type="ECO:0000256" key="2">
    <source>
        <dbReference type="PROSITE-ProRule" id="PRU00169"/>
    </source>
</evidence>
<evidence type="ECO:0000259" key="3">
    <source>
        <dbReference type="PROSITE" id="PS50110"/>
    </source>
</evidence>
<feature type="domain" description="Response regulatory" evidence="3">
    <location>
        <begin position="5"/>
        <end position="115"/>
    </location>
</feature>
<proteinExistence type="predicted"/>
<dbReference type="Gene3D" id="3.40.50.2300">
    <property type="match status" value="1"/>
</dbReference>
<dbReference type="PROSITE" id="PS50110">
    <property type="entry name" value="RESPONSE_REGULATORY"/>
    <property type="match status" value="1"/>
</dbReference>
<dbReference type="InterPro" id="IPR001789">
    <property type="entry name" value="Sig_transdc_resp-reg_receiver"/>
</dbReference>
<evidence type="ECO:0000313" key="4">
    <source>
        <dbReference type="EMBL" id="QNP42736.1"/>
    </source>
</evidence>
<dbReference type="RefSeq" id="WP_187714168.1">
    <property type="nucleotide sequence ID" value="NZ_BAABJC010000001.1"/>
</dbReference>
<accession>A0ABX6SZL6</accession>
<dbReference type="EMBL" id="CP060780">
    <property type="protein sequence ID" value="QNP42736.1"/>
    <property type="molecule type" value="Genomic_DNA"/>
</dbReference>
<gene>
    <name evidence="4" type="ORF">H9L15_11510</name>
</gene>
<sequence>MGQRSILVVEDEPLIAMMLEDFLESLGHSVTATCESVEDAMAVADQGGFDCAILDVNLKGESVWPVAERLREQQIPFVLATGGHVDPPPAQFANVPVIEKPYTVDRVTPALEAAFAV</sequence>
<name>A0ABX6SZL6_9SPHN</name>
<dbReference type="InterPro" id="IPR011006">
    <property type="entry name" value="CheY-like_superfamily"/>
</dbReference>
<dbReference type="PANTHER" id="PTHR44591:SF3">
    <property type="entry name" value="RESPONSE REGULATORY DOMAIN-CONTAINING PROTEIN"/>
    <property type="match status" value="1"/>
</dbReference>
<evidence type="ECO:0000313" key="5">
    <source>
        <dbReference type="Proteomes" id="UP000516134"/>
    </source>
</evidence>
<protein>
    <submittedName>
        <fullName evidence="4">Response regulator</fullName>
    </submittedName>
</protein>
<keyword evidence="1 2" id="KW-0597">Phosphoprotein</keyword>
<dbReference type="SUPFAM" id="SSF52172">
    <property type="entry name" value="CheY-like"/>
    <property type="match status" value="1"/>
</dbReference>
<feature type="modified residue" description="4-aspartylphosphate" evidence="2">
    <location>
        <position position="55"/>
    </location>
</feature>
<reference evidence="4 5" key="1">
    <citation type="submission" date="2020-08" db="EMBL/GenBank/DDBJ databases">
        <title>Genome sequence of Sphingomonas daechungensis KACC 18115T.</title>
        <authorList>
            <person name="Hyun D.-W."/>
            <person name="Bae J.-W."/>
        </authorList>
    </citation>
    <scope>NUCLEOTIDE SEQUENCE [LARGE SCALE GENOMIC DNA]</scope>
    <source>
        <strain evidence="4 5">KACC 18115</strain>
    </source>
</reference>